<dbReference type="PANTHER" id="PTHR43284">
    <property type="entry name" value="ASPARAGINE SYNTHETASE (GLUTAMINE-HYDROLYZING)"/>
    <property type="match status" value="1"/>
</dbReference>
<protein>
    <recommendedName>
        <fullName evidence="3">asparagine synthase (glutamine-hydrolyzing)</fullName>
        <ecNumber evidence="3">6.3.5.4</ecNumber>
    </recommendedName>
</protein>
<dbReference type="Gene3D" id="3.40.50.620">
    <property type="entry name" value="HUPs"/>
    <property type="match status" value="1"/>
</dbReference>
<dbReference type="PANTHER" id="PTHR43284:SF1">
    <property type="entry name" value="ASPARAGINE SYNTHETASE"/>
    <property type="match status" value="1"/>
</dbReference>
<dbReference type="AlphaFoldDB" id="A0A1D8US45"/>
<dbReference type="PROSITE" id="PS51278">
    <property type="entry name" value="GATASE_TYPE_2"/>
    <property type="match status" value="1"/>
</dbReference>
<reference evidence="8 9" key="1">
    <citation type="journal article" date="2016" name="Microb. Cell Fact.">
        <title>Dissection of exopolysaccharide biosynthesis in Kozakia baliensis.</title>
        <authorList>
            <person name="Brandt J.U."/>
            <person name="Jakob F."/>
            <person name="Behr J."/>
            <person name="Geissler A.J."/>
            <person name="Vogel R.F."/>
        </authorList>
    </citation>
    <scope>NUCLEOTIDE SEQUENCE [LARGE SCALE GENOMIC DNA]</scope>
    <source>
        <strain evidence="8 9">DSM 14400</strain>
    </source>
</reference>
<dbReference type="InterPro" id="IPR017932">
    <property type="entry name" value="GATase_2_dom"/>
</dbReference>
<dbReference type="KEGG" id="kba:A0U89_04270"/>
<comment type="pathway">
    <text evidence="1">Amino-acid biosynthesis; L-asparagine biosynthesis; L-asparagine from L-aspartate (L-Gln route): step 1/1.</text>
</comment>
<proteinExistence type="inferred from homology"/>
<evidence type="ECO:0000256" key="1">
    <source>
        <dbReference type="ARBA" id="ARBA00005187"/>
    </source>
</evidence>
<dbReference type="InterPro" id="IPR001962">
    <property type="entry name" value="Asn_synthase"/>
</dbReference>
<dbReference type="Pfam" id="PF13537">
    <property type="entry name" value="GATase_7"/>
    <property type="match status" value="1"/>
</dbReference>
<name>A0A1D8US45_9PROT</name>
<dbReference type="RefSeq" id="WP_070402227.1">
    <property type="nucleotide sequence ID" value="NZ_BJVW01000002.1"/>
</dbReference>
<dbReference type="GO" id="GO:0005524">
    <property type="term" value="F:ATP binding"/>
    <property type="evidence" value="ECO:0007669"/>
    <property type="project" value="UniProtKB-KW"/>
</dbReference>
<organism evidence="8 9">
    <name type="scientific">Kozakia baliensis</name>
    <dbReference type="NCBI Taxonomy" id="153496"/>
    <lineage>
        <taxon>Bacteria</taxon>
        <taxon>Pseudomonadati</taxon>
        <taxon>Pseudomonadota</taxon>
        <taxon>Alphaproteobacteria</taxon>
        <taxon>Acetobacterales</taxon>
        <taxon>Acetobacteraceae</taxon>
        <taxon>Kozakia</taxon>
    </lineage>
</organism>
<evidence type="ECO:0000313" key="8">
    <source>
        <dbReference type="EMBL" id="AOX16469.1"/>
    </source>
</evidence>
<keyword evidence="9" id="KW-1185">Reference proteome</keyword>
<dbReference type="GO" id="GO:0005829">
    <property type="term" value="C:cytosol"/>
    <property type="evidence" value="ECO:0007669"/>
    <property type="project" value="TreeGrafter"/>
</dbReference>
<dbReference type="Pfam" id="PF00733">
    <property type="entry name" value="Asn_synthase"/>
    <property type="match status" value="1"/>
</dbReference>
<comment type="catalytic activity">
    <reaction evidence="7">
        <text>L-aspartate + L-glutamine + ATP + H2O = L-asparagine + L-glutamate + AMP + diphosphate + H(+)</text>
        <dbReference type="Rhea" id="RHEA:12228"/>
        <dbReference type="ChEBI" id="CHEBI:15377"/>
        <dbReference type="ChEBI" id="CHEBI:15378"/>
        <dbReference type="ChEBI" id="CHEBI:29985"/>
        <dbReference type="ChEBI" id="CHEBI:29991"/>
        <dbReference type="ChEBI" id="CHEBI:30616"/>
        <dbReference type="ChEBI" id="CHEBI:33019"/>
        <dbReference type="ChEBI" id="CHEBI:58048"/>
        <dbReference type="ChEBI" id="CHEBI:58359"/>
        <dbReference type="ChEBI" id="CHEBI:456215"/>
        <dbReference type="EC" id="6.3.5.4"/>
    </reaction>
</comment>
<dbReference type="EC" id="6.3.5.4" evidence="3"/>
<dbReference type="Proteomes" id="UP000179145">
    <property type="component" value="Chromosome"/>
</dbReference>
<dbReference type="NCBIfam" id="TIGR01536">
    <property type="entry name" value="asn_synth_AEB"/>
    <property type="match status" value="1"/>
</dbReference>
<dbReference type="SUPFAM" id="SSF56235">
    <property type="entry name" value="N-terminal nucleophile aminohydrolases (Ntn hydrolases)"/>
    <property type="match status" value="1"/>
</dbReference>
<evidence type="ECO:0000256" key="3">
    <source>
        <dbReference type="ARBA" id="ARBA00012737"/>
    </source>
</evidence>
<dbReference type="SUPFAM" id="SSF52402">
    <property type="entry name" value="Adenine nucleotide alpha hydrolases-like"/>
    <property type="match status" value="1"/>
</dbReference>
<dbReference type="EMBL" id="CP014674">
    <property type="protein sequence ID" value="AOX16469.1"/>
    <property type="molecule type" value="Genomic_DNA"/>
</dbReference>
<keyword evidence="6" id="KW-0315">Glutamine amidotransferase</keyword>
<dbReference type="PIRSF" id="PIRSF001589">
    <property type="entry name" value="Asn_synthetase_glu-h"/>
    <property type="match status" value="1"/>
</dbReference>
<evidence type="ECO:0000256" key="6">
    <source>
        <dbReference type="ARBA" id="ARBA00022962"/>
    </source>
</evidence>
<dbReference type="OrthoDB" id="9763290at2"/>
<sequence length="592" mass="64932">MCGIAGLACFPGVRPDPALLQAMSDALVHRGPNGAGALDGEHAALRHRRLSIVDLEGGAQPLSDGAIALVANGEIYNDPALRKSLPDVRFQTGSDCESPLYLWPKFRAQYTRHLRGMYAIALLEQRGPEYELVLSRDPFGIKPLYYASYSGGIAFASEPRALLAAGIVPRQARPQARDQLLQAQFTTGAETIFPGIRRLLPGETLRIAGGHIVERLHQSALPALRPNVMTEEKALQELNRALLDSVSAHERADVPFGLFLSGGIDSAAILAAMARLDCGRPLAWTARFDAGDVDESAEAKRLAQAVGAQHRVLTIDEKMVWQDLPKIVAAMDDPAADYAIIPTWFLARAAREQATVILSGEGGDELFAGYGRYRRAMRPWWRGGRPPYRRGMFDGLGVLRRAGAWRDGLSMGRNASKLRAAQTLDIAEWLPNDLLLKLDRCLMAHSLEGRTPLLDPVVAEVAWNLPDDLKIRNGQGKYLLRRWLQDALPEARPFAPKQGFTVPIGAWIAAQGEPLGTLVAAQPCIAEIADPARVKALFRHAASRKQRHAAWAFLFYALWHRLHIENISDQGDVFETLSTSASSSRRNSCITI</sequence>
<dbReference type="CDD" id="cd01991">
    <property type="entry name" value="Asn_synthase_B_C"/>
    <property type="match status" value="1"/>
</dbReference>
<dbReference type="InterPro" id="IPR033738">
    <property type="entry name" value="AsnB_N"/>
</dbReference>
<evidence type="ECO:0000256" key="5">
    <source>
        <dbReference type="ARBA" id="ARBA00022840"/>
    </source>
</evidence>
<dbReference type="STRING" id="153496.A0U89_04270"/>
<dbReference type="InterPro" id="IPR014729">
    <property type="entry name" value="Rossmann-like_a/b/a_fold"/>
</dbReference>
<evidence type="ECO:0000256" key="2">
    <source>
        <dbReference type="ARBA" id="ARBA00005752"/>
    </source>
</evidence>
<dbReference type="Gene3D" id="3.60.20.10">
    <property type="entry name" value="Glutamine Phosphoribosylpyrophosphate, subunit 1, domain 1"/>
    <property type="match status" value="1"/>
</dbReference>
<dbReference type="eggNOG" id="COG0367">
    <property type="taxonomic scope" value="Bacteria"/>
</dbReference>
<dbReference type="CDD" id="cd00712">
    <property type="entry name" value="AsnB"/>
    <property type="match status" value="1"/>
</dbReference>
<keyword evidence="5" id="KW-0067">ATP-binding</keyword>
<comment type="similarity">
    <text evidence="2">Belongs to the asparagine synthetase family.</text>
</comment>
<evidence type="ECO:0000256" key="4">
    <source>
        <dbReference type="ARBA" id="ARBA00022741"/>
    </source>
</evidence>
<dbReference type="InterPro" id="IPR006426">
    <property type="entry name" value="Asn_synth_AEB"/>
</dbReference>
<keyword evidence="4" id="KW-0547">Nucleotide-binding</keyword>
<dbReference type="InterPro" id="IPR029055">
    <property type="entry name" value="Ntn_hydrolases_N"/>
</dbReference>
<dbReference type="GO" id="GO:0006529">
    <property type="term" value="P:asparagine biosynthetic process"/>
    <property type="evidence" value="ECO:0007669"/>
    <property type="project" value="InterPro"/>
</dbReference>
<evidence type="ECO:0000313" key="9">
    <source>
        <dbReference type="Proteomes" id="UP000179145"/>
    </source>
</evidence>
<gene>
    <name evidence="8" type="ORF">A0U89_04270</name>
</gene>
<dbReference type="InterPro" id="IPR051786">
    <property type="entry name" value="ASN_synthetase/amidase"/>
</dbReference>
<dbReference type="GO" id="GO:0004066">
    <property type="term" value="F:asparagine synthase (glutamine-hydrolyzing) activity"/>
    <property type="evidence" value="ECO:0007669"/>
    <property type="project" value="UniProtKB-EC"/>
</dbReference>
<accession>A0A1D8US45</accession>
<evidence type="ECO:0000256" key="7">
    <source>
        <dbReference type="ARBA" id="ARBA00048741"/>
    </source>
</evidence>